<organism evidence="2 3">
    <name type="scientific">Rhizodiscina lignyota</name>
    <dbReference type="NCBI Taxonomy" id="1504668"/>
    <lineage>
        <taxon>Eukaryota</taxon>
        <taxon>Fungi</taxon>
        <taxon>Dikarya</taxon>
        <taxon>Ascomycota</taxon>
        <taxon>Pezizomycotina</taxon>
        <taxon>Dothideomycetes</taxon>
        <taxon>Pleosporomycetidae</taxon>
        <taxon>Aulographales</taxon>
        <taxon>Rhizodiscinaceae</taxon>
        <taxon>Rhizodiscina</taxon>
    </lineage>
</organism>
<proteinExistence type="predicted"/>
<protein>
    <submittedName>
        <fullName evidence="2">Uncharacterized protein</fullName>
    </submittedName>
</protein>
<reference evidence="2" key="1">
    <citation type="journal article" date="2020" name="Stud. Mycol.">
        <title>101 Dothideomycetes genomes: a test case for predicting lifestyles and emergence of pathogens.</title>
        <authorList>
            <person name="Haridas S."/>
            <person name="Albert R."/>
            <person name="Binder M."/>
            <person name="Bloem J."/>
            <person name="Labutti K."/>
            <person name="Salamov A."/>
            <person name="Andreopoulos B."/>
            <person name="Baker S."/>
            <person name="Barry K."/>
            <person name="Bills G."/>
            <person name="Bluhm B."/>
            <person name="Cannon C."/>
            <person name="Castanera R."/>
            <person name="Culley D."/>
            <person name="Daum C."/>
            <person name="Ezra D."/>
            <person name="Gonzalez J."/>
            <person name="Henrissat B."/>
            <person name="Kuo A."/>
            <person name="Liang C."/>
            <person name="Lipzen A."/>
            <person name="Lutzoni F."/>
            <person name="Magnuson J."/>
            <person name="Mondo S."/>
            <person name="Nolan M."/>
            <person name="Ohm R."/>
            <person name="Pangilinan J."/>
            <person name="Park H.-J."/>
            <person name="Ramirez L."/>
            <person name="Alfaro M."/>
            <person name="Sun H."/>
            <person name="Tritt A."/>
            <person name="Yoshinaga Y."/>
            <person name="Zwiers L.-H."/>
            <person name="Turgeon B."/>
            <person name="Goodwin S."/>
            <person name="Spatafora J."/>
            <person name="Crous P."/>
            <person name="Grigoriev I."/>
        </authorList>
    </citation>
    <scope>NUCLEOTIDE SEQUENCE</scope>
    <source>
        <strain evidence="2">CBS 133067</strain>
    </source>
</reference>
<sequence>MAIVVPKAGVVNNAREQWSWRYDAVVGVIVDGMTRFQCLSHQILASNLSVFHCTLTHKTSTANIEFDKLSKAVLHVIKLLRASHKITSPPTPQQPHHGVERRTHDLSNSTEEPGAQLRAELDAEMNKLLELEDRVLQFGIAVIVAREEVHQEMSAHRRQRVLGSGERAQARALERRASEALGEEGRGGGDYSHFVQFSFMFISNFYAAKHSLRYVFRQRHSKTMATGIEKSESSCLNDYSSPLSRRYYARVISALHKDSRLIERSSSTTFHFSEAVAHGVDNVSEVGQ</sequence>
<dbReference type="Proteomes" id="UP000799772">
    <property type="component" value="Unassembled WGS sequence"/>
</dbReference>
<name>A0A9P4M7J5_9PEZI</name>
<dbReference type="EMBL" id="ML978124">
    <property type="protein sequence ID" value="KAF2100766.1"/>
    <property type="molecule type" value="Genomic_DNA"/>
</dbReference>
<accession>A0A9P4M7J5</accession>
<keyword evidence="3" id="KW-1185">Reference proteome</keyword>
<evidence type="ECO:0000313" key="3">
    <source>
        <dbReference type="Proteomes" id="UP000799772"/>
    </source>
</evidence>
<dbReference type="AlphaFoldDB" id="A0A9P4M7J5"/>
<gene>
    <name evidence="2" type="ORF">NA57DRAFT_54839</name>
</gene>
<evidence type="ECO:0000313" key="2">
    <source>
        <dbReference type="EMBL" id="KAF2100766.1"/>
    </source>
</evidence>
<feature type="region of interest" description="Disordered" evidence="1">
    <location>
        <begin position="86"/>
        <end position="114"/>
    </location>
</feature>
<comment type="caution">
    <text evidence="2">The sequence shown here is derived from an EMBL/GenBank/DDBJ whole genome shotgun (WGS) entry which is preliminary data.</text>
</comment>
<evidence type="ECO:0000256" key="1">
    <source>
        <dbReference type="SAM" id="MobiDB-lite"/>
    </source>
</evidence>